<dbReference type="EMBL" id="MU790844">
    <property type="protein sequence ID" value="KAJ3992550.1"/>
    <property type="molecule type" value="Genomic_DNA"/>
</dbReference>
<feature type="domain" description="DUF8040" evidence="1">
    <location>
        <begin position="16"/>
        <end position="58"/>
    </location>
</feature>
<keyword evidence="3" id="KW-1185">Reference proteome</keyword>
<gene>
    <name evidence="2" type="ORF">F5050DRAFT_1579347</name>
</gene>
<reference evidence="2" key="1">
    <citation type="submission" date="2022-08" db="EMBL/GenBank/DDBJ databases">
        <authorList>
            <consortium name="DOE Joint Genome Institute"/>
            <person name="Min B."/>
            <person name="Riley R."/>
            <person name="Sierra-Patev S."/>
            <person name="Naranjo-Ortiz M."/>
            <person name="Looney B."/>
            <person name="Konkel Z."/>
            <person name="Slot J.C."/>
            <person name="Sakamoto Y."/>
            <person name="Steenwyk J.L."/>
            <person name="Rokas A."/>
            <person name="Carro J."/>
            <person name="Camarero S."/>
            <person name="Ferreira P."/>
            <person name="Molpeceres G."/>
            <person name="Ruiz-Duenas F.J."/>
            <person name="Serrano A."/>
            <person name="Henrissat B."/>
            <person name="Drula E."/>
            <person name="Hughes K.W."/>
            <person name="Mata J.L."/>
            <person name="Ishikawa N.K."/>
            <person name="Vargas-Isla R."/>
            <person name="Ushijima S."/>
            <person name="Smith C.A."/>
            <person name="Ahrendt S."/>
            <person name="Andreopoulos W."/>
            <person name="He G."/>
            <person name="Labutti K."/>
            <person name="Lipzen A."/>
            <person name="Ng V."/>
            <person name="Sandor L."/>
            <person name="Barry K."/>
            <person name="Martinez A.T."/>
            <person name="Xiao Y."/>
            <person name="Gibbons J.G."/>
            <person name="Terashima K."/>
            <person name="Hibbett D.S."/>
            <person name="Grigoriev I.V."/>
        </authorList>
    </citation>
    <scope>NUCLEOTIDE SEQUENCE</scope>
    <source>
        <strain evidence="2">TFB10827</strain>
    </source>
</reference>
<comment type="caution">
    <text evidence="2">The sequence shown here is derived from an EMBL/GenBank/DDBJ whole genome shotgun (WGS) entry which is preliminary data.</text>
</comment>
<organism evidence="2 3">
    <name type="scientific">Lentinula boryana</name>
    <dbReference type="NCBI Taxonomy" id="40481"/>
    <lineage>
        <taxon>Eukaryota</taxon>
        <taxon>Fungi</taxon>
        <taxon>Dikarya</taxon>
        <taxon>Basidiomycota</taxon>
        <taxon>Agaricomycotina</taxon>
        <taxon>Agaricomycetes</taxon>
        <taxon>Agaricomycetidae</taxon>
        <taxon>Agaricales</taxon>
        <taxon>Marasmiineae</taxon>
        <taxon>Omphalotaceae</taxon>
        <taxon>Lentinula</taxon>
    </lineage>
</organism>
<dbReference type="Pfam" id="PF26138">
    <property type="entry name" value="DUF8040"/>
    <property type="match status" value="1"/>
</dbReference>
<evidence type="ECO:0000313" key="2">
    <source>
        <dbReference type="EMBL" id="KAJ3992550.1"/>
    </source>
</evidence>
<proteinExistence type="predicted"/>
<protein>
    <recommendedName>
        <fullName evidence="1">DUF8040 domain-containing protein</fullName>
    </recommendedName>
</protein>
<dbReference type="InterPro" id="IPR058353">
    <property type="entry name" value="DUF8040"/>
</dbReference>
<sequence>MTLSRLSKPIKRVHDSVFTGEMWIDELVEGHPRRMRESMGMASHVFQNLVKEMRKAGLRDSC</sequence>
<accession>A0ABQ8Q2C8</accession>
<evidence type="ECO:0000313" key="3">
    <source>
        <dbReference type="Proteomes" id="UP001163828"/>
    </source>
</evidence>
<evidence type="ECO:0000259" key="1">
    <source>
        <dbReference type="Pfam" id="PF26138"/>
    </source>
</evidence>
<name>A0ABQ8Q2C8_9AGAR</name>
<dbReference type="Proteomes" id="UP001163828">
    <property type="component" value="Unassembled WGS sequence"/>
</dbReference>